<evidence type="ECO:0000256" key="1">
    <source>
        <dbReference type="ARBA" id="ARBA00004141"/>
    </source>
</evidence>
<evidence type="ECO:0000313" key="11">
    <source>
        <dbReference type="Proteomes" id="UP000078561"/>
    </source>
</evidence>
<feature type="transmembrane region" description="Helical" evidence="6">
    <location>
        <begin position="151"/>
        <end position="173"/>
    </location>
</feature>
<feature type="transmembrane region" description="Helical" evidence="6">
    <location>
        <begin position="702"/>
        <end position="722"/>
    </location>
</feature>
<feature type="transmembrane region" description="Helical" evidence="6">
    <location>
        <begin position="623"/>
        <end position="643"/>
    </location>
</feature>
<evidence type="ECO:0000256" key="3">
    <source>
        <dbReference type="ARBA" id="ARBA00022989"/>
    </source>
</evidence>
<dbReference type="InterPro" id="IPR049453">
    <property type="entry name" value="Memb_transporter_dom"/>
</dbReference>
<feature type="transmembrane region" description="Helical" evidence="6">
    <location>
        <begin position="208"/>
        <end position="231"/>
    </location>
</feature>
<dbReference type="InterPro" id="IPR023244">
    <property type="entry name" value="Brefeldin_A-sensitivity_4"/>
</dbReference>
<protein>
    <recommendedName>
        <fullName evidence="12">ER transporter 6TM N-terminal domain-containing protein</fullName>
    </recommendedName>
</protein>
<keyword evidence="11" id="KW-1185">Reference proteome</keyword>
<evidence type="ECO:0000259" key="9">
    <source>
        <dbReference type="Pfam" id="PF13515"/>
    </source>
</evidence>
<feature type="transmembrane region" description="Helical" evidence="6">
    <location>
        <begin position="118"/>
        <end position="139"/>
    </location>
</feature>
<feature type="compositionally biased region" description="Low complexity" evidence="5">
    <location>
        <begin position="27"/>
        <end position="43"/>
    </location>
</feature>
<feature type="transmembrane region" description="Helical" evidence="6">
    <location>
        <begin position="89"/>
        <end position="106"/>
    </location>
</feature>
<evidence type="ECO:0008006" key="12">
    <source>
        <dbReference type="Google" id="ProtNLM"/>
    </source>
</evidence>
<feature type="transmembrane region" description="Helical" evidence="6">
    <location>
        <begin position="680"/>
        <end position="696"/>
    </location>
</feature>
<dbReference type="PANTHER" id="PTHR37994">
    <property type="entry name" value="ARAE_2_N DOMAIN-CONTAINING PROTEIN-RELATED"/>
    <property type="match status" value="1"/>
</dbReference>
<sequence length="1008" mass="113750">MASPTRTTTATDEPTSRSPMVSRDSESSSTTSPTTTKPATTPPAEDPKGTWKTKLKAHLPTVAEMRKTVKLSIALLIGIIVNMDNTARQAIGTGSLFAFITVVFYFPARPFGVELEAIVYGTTGALLGAAWSTLGMFLANLARDPTDKIPIQTTSSTVLAVFLFVGTFVVNYIRMYFPKANFGCVFACIILTITLTNASAIGGFQPTIMYMILIPIAVGTAIALAVTIILWPEDTITTFLNVLSLTLNDYNTFFKSQSESFTSLLETTSSTLPELHSSMLRNVLLLIDCKRTVQREILYTHLSAKDCSNITRLVKEMRNPLHGIGFSLLKKNQGLTVLDEEQEKEAFTYVVTDQERQAFKGALTELTPLYTEMADLCYDLLDKTIKRFAQFGNSPRSLTSTIFWPFVRINLFKKRQKPTRGDSDLENNQDPEEEFKYTMDRLQALISSIETSSTPGMVAFLETIHSQEKDPRYDLLYILFCYQMNLKTHCTKVIALAEESIRLAHDRHTRRLWLPSITLKKWFRTCEVDPQVGGDDINATTTGEGLIRTSTRPDALDPDNMAASNDADHYLNTSKKKRYSKLLHKQRKRFLPRDPDVYPPATRSQHFFFALYRFKNWCVSINTFFAFKTAVAVVILSIPAFRIEDAAWFAEWRGQWAQISLVLWLFPMAGLFYSSMLLRLIGTIIGGVLGIVIWEISRGNPYGISVLCFVCFLFLQYSFFYGPMYAKPISILVTVTLALVIVYEYQYVQDGVPNHDEVYLVAGKRVLLVIIGLLAASILNMIPSQVTGRVELRRRLANTITQIGRLYSLLASSYMVSKDESPTDNQRKQFRKLTLEVQRQLADERTLLMNARFEPPLRGTFPSNEYTTLLQSVENMADLVESMVYAAKSIDPEWRTHISTILMSERKDYLSSIMVALKLTAGSLSSKMTYPPFLITPADARHRFSHLVEKKLRIQRRDLNVETLPSFAAYGVYLLASVSFVTELEVALKTVTEMVGVDDPLEWKELNR</sequence>
<keyword evidence="3 6" id="KW-1133">Transmembrane helix</keyword>
<feature type="domain" description="Putative ER transporter 6TM N-terminal" evidence="8">
    <location>
        <begin position="151"/>
        <end position="315"/>
    </location>
</feature>
<evidence type="ECO:0000256" key="6">
    <source>
        <dbReference type="SAM" id="Phobius"/>
    </source>
</evidence>
<evidence type="ECO:0000259" key="7">
    <source>
        <dbReference type="Pfam" id="PF10334"/>
    </source>
</evidence>
<dbReference type="Pfam" id="PF10337">
    <property type="entry name" value="ArAE_2_N"/>
    <property type="match status" value="1"/>
</dbReference>
<keyword evidence="2 6" id="KW-0812">Transmembrane</keyword>
<dbReference type="OrthoDB" id="2274698at2759"/>
<dbReference type="Pfam" id="PF13515">
    <property type="entry name" value="FUSC_2"/>
    <property type="match status" value="1"/>
</dbReference>
<dbReference type="GO" id="GO:0016020">
    <property type="term" value="C:membrane"/>
    <property type="evidence" value="ECO:0007669"/>
    <property type="project" value="UniProtKB-SubCell"/>
</dbReference>
<keyword evidence="4 6" id="KW-0472">Membrane</keyword>
<dbReference type="Proteomes" id="UP000078561">
    <property type="component" value="Unassembled WGS sequence"/>
</dbReference>
<feature type="transmembrane region" description="Helical" evidence="6">
    <location>
        <begin position="766"/>
        <end position="786"/>
    </location>
</feature>
<name>A0A163JIY5_ABSGL</name>
<feature type="domain" description="DUF2421" evidence="7">
    <location>
        <begin position="783"/>
        <end position="957"/>
    </location>
</feature>
<dbReference type="Pfam" id="PF10334">
    <property type="entry name" value="BRE4"/>
    <property type="match status" value="1"/>
</dbReference>
<evidence type="ECO:0000256" key="5">
    <source>
        <dbReference type="SAM" id="MobiDB-lite"/>
    </source>
</evidence>
<feature type="domain" description="Integral membrane bound transporter" evidence="9">
    <location>
        <begin position="647"/>
        <end position="776"/>
    </location>
</feature>
<feature type="compositionally biased region" description="Low complexity" evidence="5">
    <location>
        <begin position="1"/>
        <end position="17"/>
    </location>
</feature>
<dbReference type="InterPro" id="IPR018820">
    <property type="entry name" value="BRE4-related_DUF2421"/>
</dbReference>
<dbReference type="EMBL" id="LT553527">
    <property type="protein sequence ID" value="SAM01561.1"/>
    <property type="molecule type" value="Genomic_DNA"/>
</dbReference>
<feature type="region of interest" description="Disordered" evidence="5">
    <location>
        <begin position="1"/>
        <end position="51"/>
    </location>
</feature>
<dbReference type="PRINTS" id="PR02047">
    <property type="entry name" value="BREFELDNASP4"/>
</dbReference>
<accession>A0A163JIY5</accession>
<gene>
    <name evidence="10" type="primary">ABSGL_07302.1 scaffold 8717</name>
</gene>
<dbReference type="STRING" id="4829.A0A163JIY5"/>
<dbReference type="AlphaFoldDB" id="A0A163JIY5"/>
<dbReference type="InParanoid" id="A0A163JIY5"/>
<comment type="subcellular location">
    <subcellularLocation>
        <location evidence="1">Membrane</location>
        <topology evidence="1">Multi-pass membrane protein</topology>
    </subcellularLocation>
</comment>
<evidence type="ECO:0000256" key="2">
    <source>
        <dbReference type="ARBA" id="ARBA00022692"/>
    </source>
</evidence>
<evidence type="ECO:0000259" key="8">
    <source>
        <dbReference type="Pfam" id="PF10337"/>
    </source>
</evidence>
<dbReference type="InterPro" id="IPR018823">
    <property type="entry name" value="ArAE_2_N"/>
</dbReference>
<reference evidence="10" key="1">
    <citation type="submission" date="2016-04" db="EMBL/GenBank/DDBJ databases">
        <authorList>
            <person name="Evans L.H."/>
            <person name="Alamgir A."/>
            <person name="Owens N."/>
            <person name="Weber N.D."/>
            <person name="Virtaneva K."/>
            <person name="Barbian K."/>
            <person name="Babar A."/>
            <person name="Rosenke K."/>
        </authorList>
    </citation>
    <scope>NUCLEOTIDE SEQUENCE [LARGE SCALE GENOMIC DNA]</scope>
    <source>
        <strain evidence="10">CBS 101.48</strain>
    </source>
</reference>
<organism evidence="10">
    <name type="scientific">Absidia glauca</name>
    <name type="common">Pin mould</name>
    <dbReference type="NCBI Taxonomy" id="4829"/>
    <lineage>
        <taxon>Eukaryota</taxon>
        <taxon>Fungi</taxon>
        <taxon>Fungi incertae sedis</taxon>
        <taxon>Mucoromycota</taxon>
        <taxon>Mucoromycotina</taxon>
        <taxon>Mucoromycetes</taxon>
        <taxon>Mucorales</taxon>
        <taxon>Cunninghamellaceae</taxon>
        <taxon>Absidia</taxon>
    </lineage>
</organism>
<dbReference type="OMA" id="RFPKKQY"/>
<evidence type="ECO:0000313" key="10">
    <source>
        <dbReference type="EMBL" id="SAM01561.1"/>
    </source>
</evidence>
<evidence type="ECO:0000256" key="4">
    <source>
        <dbReference type="ARBA" id="ARBA00023136"/>
    </source>
</evidence>
<feature type="transmembrane region" description="Helical" evidence="6">
    <location>
        <begin position="729"/>
        <end position="746"/>
    </location>
</feature>
<feature type="transmembrane region" description="Helical" evidence="6">
    <location>
        <begin position="180"/>
        <end position="202"/>
    </location>
</feature>
<proteinExistence type="predicted"/>